<keyword evidence="4 5" id="KW-0472">Membrane</keyword>
<name>A0A7S3LR87_9STRA</name>
<feature type="transmembrane region" description="Helical" evidence="5">
    <location>
        <begin position="249"/>
        <end position="271"/>
    </location>
</feature>
<evidence type="ECO:0000256" key="5">
    <source>
        <dbReference type="SAM" id="Phobius"/>
    </source>
</evidence>
<feature type="transmembrane region" description="Helical" evidence="5">
    <location>
        <begin position="319"/>
        <end position="338"/>
    </location>
</feature>
<keyword evidence="3 5" id="KW-1133">Transmembrane helix</keyword>
<feature type="transmembrane region" description="Helical" evidence="5">
    <location>
        <begin position="82"/>
        <end position="103"/>
    </location>
</feature>
<dbReference type="Gene3D" id="1.10.3730.20">
    <property type="match status" value="1"/>
</dbReference>
<dbReference type="GO" id="GO:0016020">
    <property type="term" value="C:membrane"/>
    <property type="evidence" value="ECO:0007669"/>
    <property type="project" value="UniProtKB-SubCell"/>
</dbReference>
<dbReference type="AlphaFoldDB" id="A0A7S3LR87"/>
<sequence>MDVFDHVVSQWDKAHQRLLQLSNTTEEEKNDDVNLWYVGVIIYALGAFSMALGVVLQKYSINREHIIHPDPSSQRPLPKQPLWVLGIILYGASGGLLSAALGFAAQSLLTPLMSIVIISNALLARFLLYEPITKRDTISIGIIVIAVIATTVSAPSVEQKPTTEELIELYKEAGFIVYVILLLILLSFFYIANKRIGKKKLNHEDTTAREDFLYAFSFGASAGCWGGLTVTMMKSAITIIQDKINTGGFGAIFTEGLMYGLVIILGTCWYMQLKWINLGLERFPAVFVVSIEAVLNKIIGVSGGILYFQEYKLFTVGKAIGFVFGLGLGVFGIILFALRDNTVGPEEDFFTCCPMPPLTDDKRKGSIMKKGSIKSVVSGNEVIFVDENGKEVERGSEDEEYYEYVESPIHLLVEGTSQGLRMLGGLLWSYIAPEEEESVENQVATETGADATL</sequence>
<dbReference type="SUPFAM" id="SSF103481">
    <property type="entry name" value="Multidrug resistance efflux transporter EmrE"/>
    <property type="match status" value="1"/>
</dbReference>
<feature type="transmembrane region" description="Helical" evidence="5">
    <location>
        <begin position="283"/>
        <end position="307"/>
    </location>
</feature>
<dbReference type="Pfam" id="PF05653">
    <property type="entry name" value="Mg_trans_NIPA"/>
    <property type="match status" value="1"/>
</dbReference>
<gene>
    <name evidence="6" type="ORF">ASTO00021_LOCUS9931</name>
</gene>
<evidence type="ECO:0000256" key="1">
    <source>
        <dbReference type="ARBA" id="ARBA00004141"/>
    </source>
</evidence>
<proteinExistence type="predicted"/>
<feature type="transmembrane region" description="Helical" evidence="5">
    <location>
        <begin position="35"/>
        <end position="56"/>
    </location>
</feature>
<evidence type="ECO:0000256" key="3">
    <source>
        <dbReference type="ARBA" id="ARBA00022989"/>
    </source>
</evidence>
<protein>
    <submittedName>
        <fullName evidence="6">Uncharacterized protein</fullName>
    </submittedName>
</protein>
<organism evidence="6">
    <name type="scientific">Aplanochytrium stocchinoi</name>
    <dbReference type="NCBI Taxonomy" id="215587"/>
    <lineage>
        <taxon>Eukaryota</taxon>
        <taxon>Sar</taxon>
        <taxon>Stramenopiles</taxon>
        <taxon>Bigyra</taxon>
        <taxon>Labyrinthulomycetes</taxon>
        <taxon>Thraustochytrida</taxon>
        <taxon>Thraustochytriidae</taxon>
        <taxon>Aplanochytrium</taxon>
    </lineage>
</organism>
<dbReference type="PANTHER" id="PTHR12570">
    <property type="match status" value="1"/>
</dbReference>
<evidence type="ECO:0000256" key="2">
    <source>
        <dbReference type="ARBA" id="ARBA00022692"/>
    </source>
</evidence>
<evidence type="ECO:0000313" key="6">
    <source>
        <dbReference type="EMBL" id="CAE0439757.1"/>
    </source>
</evidence>
<feature type="transmembrane region" description="Helical" evidence="5">
    <location>
        <begin position="175"/>
        <end position="192"/>
    </location>
</feature>
<keyword evidence="2 5" id="KW-0812">Transmembrane</keyword>
<feature type="transmembrane region" description="Helical" evidence="5">
    <location>
        <begin position="109"/>
        <end position="128"/>
    </location>
</feature>
<dbReference type="InterPro" id="IPR008521">
    <property type="entry name" value="Mg_trans_NIPA"/>
</dbReference>
<dbReference type="EMBL" id="HBIN01013157">
    <property type="protein sequence ID" value="CAE0439757.1"/>
    <property type="molecule type" value="Transcribed_RNA"/>
</dbReference>
<reference evidence="6" key="1">
    <citation type="submission" date="2021-01" db="EMBL/GenBank/DDBJ databases">
        <authorList>
            <person name="Corre E."/>
            <person name="Pelletier E."/>
            <person name="Niang G."/>
            <person name="Scheremetjew M."/>
            <person name="Finn R."/>
            <person name="Kale V."/>
            <person name="Holt S."/>
            <person name="Cochrane G."/>
            <person name="Meng A."/>
            <person name="Brown T."/>
            <person name="Cohen L."/>
        </authorList>
    </citation>
    <scope>NUCLEOTIDE SEQUENCE</scope>
    <source>
        <strain evidence="6">GSBS06</strain>
    </source>
</reference>
<feature type="transmembrane region" description="Helical" evidence="5">
    <location>
        <begin position="212"/>
        <end position="237"/>
    </location>
</feature>
<dbReference type="InterPro" id="IPR037185">
    <property type="entry name" value="EmrE-like"/>
</dbReference>
<dbReference type="PANTHER" id="PTHR12570:SF9">
    <property type="entry name" value="MAGNESIUM TRANSPORTER NIPA8-RELATED"/>
    <property type="match status" value="1"/>
</dbReference>
<accession>A0A7S3LR87</accession>
<comment type="subcellular location">
    <subcellularLocation>
        <location evidence="1">Membrane</location>
        <topology evidence="1">Multi-pass membrane protein</topology>
    </subcellularLocation>
</comment>
<dbReference type="GO" id="GO:0015095">
    <property type="term" value="F:magnesium ion transmembrane transporter activity"/>
    <property type="evidence" value="ECO:0007669"/>
    <property type="project" value="InterPro"/>
</dbReference>
<feature type="transmembrane region" description="Helical" evidence="5">
    <location>
        <begin position="137"/>
        <end position="155"/>
    </location>
</feature>
<evidence type="ECO:0000256" key="4">
    <source>
        <dbReference type="ARBA" id="ARBA00023136"/>
    </source>
</evidence>